<sequence>MLEEKKEFKKLIMGGVIENEDGLREEENFDEAVKAVNTALMPDEIPSRIQEIFKDQTLLSLARLLWDAEVPLLVADSYGFLGYMRLVVKEHAVIESHPDSAIPDLRLLKPFPELEEYADLMDLGAMTKKDHSHTPYIIILLKYLDQWKSEHGGEVPHTYQEKKGIQES</sequence>
<keyword evidence="1" id="KW-1185">Reference proteome</keyword>
<dbReference type="SUPFAM" id="SSF69572">
    <property type="entry name" value="Activating enzymes of the ubiquitin-like proteins"/>
    <property type="match status" value="1"/>
</dbReference>
<dbReference type="RefSeq" id="XP_014681577.1">
    <property type="nucleotide sequence ID" value="XM_014826091.1"/>
</dbReference>
<organism evidence="1 2">
    <name type="scientific">Priapulus caudatus</name>
    <name type="common">Priapulid worm</name>
    <dbReference type="NCBI Taxonomy" id="37621"/>
    <lineage>
        <taxon>Eukaryota</taxon>
        <taxon>Metazoa</taxon>
        <taxon>Ecdysozoa</taxon>
        <taxon>Scalidophora</taxon>
        <taxon>Priapulida</taxon>
        <taxon>Priapulimorpha</taxon>
        <taxon>Priapulimorphida</taxon>
        <taxon>Priapulidae</taxon>
        <taxon>Priapulus</taxon>
    </lineage>
</organism>
<dbReference type="Proteomes" id="UP000695022">
    <property type="component" value="Unplaced"/>
</dbReference>
<gene>
    <name evidence="2" type="primary">LOC106821333</name>
</gene>
<proteinExistence type="predicted"/>
<accession>A0ABM1FAV6</accession>
<dbReference type="Gene3D" id="3.40.50.720">
    <property type="entry name" value="NAD(P)-binding Rossmann-like Domain"/>
    <property type="match status" value="1"/>
</dbReference>
<dbReference type="GeneID" id="106821333"/>
<name>A0ABM1FAV6_PRICU</name>
<dbReference type="InterPro" id="IPR035985">
    <property type="entry name" value="Ubiquitin-activating_enz"/>
</dbReference>
<evidence type="ECO:0000313" key="2">
    <source>
        <dbReference type="RefSeq" id="XP_014681577.1"/>
    </source>
</evidence>
<reference evidence="2" key="1">
    <citation type="submission" date="2025-08" db="UniProtKB">
        <authorList>
            <consortium name="RefSeq"/>
        </authorList>
    </citation>
    <scope>IDENTIFICATION</scope>
</reference>
<evidence type="ECO:0000313" key="1">
    <source>
        <dbReference type="Proteomes" id="UP000695022"/>
    </source>
</evidence>
<protein>
    <submittedName>
        <fullName evidence="2">NEDD8-activating enzyme E1 regulatory subunit-like</fullName>
    </submittedName>
</protein>